<reference evidence="1 2" key="1">
    <citation type="journal article" date="2010" name="Stand. Genomic Sci.">
        <title>Complete genome sequence of Streptosporangium roseum type strain (NI 9100).</title>
        <authorList>
            <person name="Nolan M."/>
            <person name="Sikorski J."/>
            <person name="Jando M."/>
            <person name="Lucas S."/>
            <person name="Lapidus A."/>
            <person name="Glavina Del Rio T."/>
            <person name="Chen F."/>
            <person name="Tice H."/>
            <person name="Pitluck S."/>
            <person name="Cheng J.F."/>
            <person name="Chertkov O."/>
            <person name="Sims D."/>
            <person name="Meincke L."/>
            <person name="Brettin T."/>
            <person name="Han C."/>
            <person name="Detter J.C."/>
            <person name="Bruce D."/>
            <person name="Goodwin L."/>
            <person name="Land M."/>
            <person name="Hauser L."/>
            <person name="Chang Y.J."/>
            <person name="Jeffries C.D."/>
            <person name="Ivanova N."/>
            <person name="Mavromatis K."/>
            <person name="Mikhailova N."/>
            <person name="Chen A."/>
            <person name="Palaniappan K."/>
            <person name="Chain P."/>
            <person name="Rohde M."/>
            <person name="Goker M."/>
            <person name="Bristow J."/>
            <person name="Eisen J.A."/>
            <person name="Markowitz V."/>
            <person name="Hugenholtz P."/>
            <person name="Kyrpides N.C."/>
            <person name="Klenk H.P."/>
        </authorList>
    </citation>
    <scope>NUCLEOTIDE SEQUENCE [LARGE SCALE GENOMIC DNA]</scope>
    <source>
        <strain evidence="2">ATCC 12428 / DSM 43021 / JCM 3005 / NI 9100</strain>
    </source>
</reference>
<dbReference type="HOGENOM" id="CLU_1151303_0_0_11"/>
<evidence type="ECO:0000313" key="2">
    <source>
        <dbReference type="Proteomes" id="UP000002029"/>
    </source>
</evidence>
<protein>
    <submittedName>
        <fullName evidence="1">Uncharacterized protein</fullName>
    </submittedName>
</protein>
<evidence type="ECO:0000313" key="1">
    <source>
        <dbReference type="EMBL" id="ACZ87190.1"/>
    </source>
</evidence>
<name>D2AZV6_STRRD</name>
<gene>
    <name evidence="1" type="ordered locus">Sros_4301</name>
</gene>
<sequence length="241" mass="25706">MTVLTGESLLRVKDRLRGVELALASHGFHRTHLPFVVPPSVVDLVRPWLAPGVTMLPITAGDSSKICGWLGMAGLCLQPLPMLASRQWSWRQLPLGYQFVSAAHGPGIDSRGTSEDVVCLGGAVAAAHASDHDDLGRDTLGEAAGAVEDVLRDLAPAAVMSEQQWCVTGMPARIWRVGGEIVGIWQELPGELVAKARIRYMNRRGALEPCRVALVYIGPSGLSASGSAVPRHESDHDGAVR</sequence>
<keyword evidence="2" id="KW-1185">Reference proteome</keyword>
<accession>D2AZV6</accession>
<dbReference type="AlphaFoldDB" id="D2AZV6"/>
<dbReference type="STRING" id="479432.Sros_4301"/>
<dbReference type="Proteomes" id="UP000002029">
    <property type="component" value="Chromosome"/>
</dbReference>
<dbReference type="RefSeq" id="WP_012890932.1">
    <property type="nucleotide sequence ID" value="NC_013595.1"/>
</dbReference>
<proteinExistence type="predicted"/>
<organism evidence="1 2">
    <name type="scientific">Streptosporangium roseum (strain ATCC 12428 / DSM 43021 / JCM 3005 / KCTC 9067 / NCIMB 10171 / NRRL 2505 / NI 9100)</name>
    <dbReference type="NCBI Taxonomy" id="479432"/>
    <lineage>
        <taxon>Bacteria</taxon>
        <taxon>Bacillati</taxon>
        <taxon>Actinomycetota</taxon>
        <taxon>Actinomycetes</taxon>
        <taxon>Streptosporangiales</taxon>
        <taxon>Streptosporangiaceae</taxon>
        <taxon>Streptosporangium</taxon>
    </lineage>
</organism>
<dbReference type="EMBL" id="CP001814">
    <property type="protein sequence ID" value="ACZ87190.1"/>
    <property type="molecule type" value="Genomic_DNA"/>
</dbReference>
<dbReference type="KEGG" id="sro:Sros_4301"/>